<keyword evidence="1" id="KW-0812">Transmembrane</keyword>
<keyword evidence="1" id="KW-1133">Transmembrane helix</keyword>
<keyword evidence="1" id="KW-0472">Membrane</keyword>
<evidence type="ECO:0000256" key="1">
    <source>
        <dbReference type="SAM" id="Phobius"/>
    </source>
</evidence>
<keyword evidence="3" id="KW-1185">Reference proteome</keyword>
<proteinExistence type="predicted"/>
<name>A0A7Y9C564_9FLAO</name>
<evidence type="ECO:0000313" key="3">
    <source>
        <dbReference type="Proteomes" id="UP000535020"/>
    </source>
</evidence>
<feature type="transmembrane region" description="Helical" evidence="1">
    <location>
        <begin position="9"/>
        <end position="29"/>
    </location>
</feature>
<organism evidence="2 3">
    <name type="scientific">Flavobacterium agri</name>
    <dbReference type="NCBI Taxonomy" id="2743471"/>
    <lineage>
        <taxon>Bacteria</taxon>
        <taxon>Pseudomonadati</taxon>
        <taxon>Bacteroidota</taxon>
        <taxon>Flavobacteriia</taxon>
        <taxon>Flavobacteriales</taxon>
        <taxon>Flavobacteriaceae</taxon>
        <taxon>Flavobacterium</taxon>
    </lineage>
</organism>
<accession>A0A7Y9C564</accession>
<comment type="caution">
    <text evidence="2">The sequence shown here is derived from an EMBL/GenBank/DDBJ whole genome shotgun (WGS) entry which is preliminary data.</text>
</comment>
<protein>
    <submittedName>
        <fullName evidence="2">Uncharacterized protein</fullName>
    </submittedName>
</protein>
<dbReference type="AlphaFoldDB" id="A0A7Y9C564"/>
<dbReference type="Proteomes" id="UP000535020">
    <property type="component" value="Unassembled WGS sequence"/>
</dbReference>
<reference evidence="2 3" key="1">
    <citation type="submission" date="2020-07" db="EMBL/GenBank/DDBJ databases">
        <authorList>
            <person name="Sun Q."/>
        </authorList>
    </citation>
    <scope>NUCLEOTIDE SEQUENCE [LARGE SCALE GENOMIC DNA]</scope>
    <source>
        <strain evidence="2 3">MAH-1</strain>
    </source>
</reference>
<sequence length="52" mass="5797">MKRFFNTPNFLFLGIAVAAAGLLYLGIIWHCPQKNIRVAETNEFTTTVSIPA</sequence>
<evidence type="ECO:0000313" key="2">
    <source>
        <dbReference type="EMBL" id="NYA70966.1"/>
    </source>
</evidence>
<gene>
    <name evidence="2" type="ORF">HZF10_08555</name>
</gene>
<dbReference type="RefSeq" id="WP_176005776.1">
    <property type="nucleotide sequence ID" value="NZ_JABWMI010000010.1"/>
</dbReference>
<dbReference type="EMBL" id="JACBJI010000003">
    <property type="protein sequence ID" value="NYA70966.1"/>
    <property type="molecule type" value="Genomic_DNA"/>
</dbReference>